<feature type="region of interest" description="Disordered" evidence="3">
    <location>
        <begin position="30"/>
        <end position="57"/>
    </location>
</feature>
<protein>
    <submittedName>
        <fullName evidence="6">Multiple organellar RNA editing factor 1, mitochondrial</fullName>
    </submittedName>
</protein>
<evidence type="ECO:0000259" key="4">
    <source>
        <dbReference type="Pfam" id="PF21864"/>
    </source>
</evidence>
<dbReference type="AlphaFoldDB" id="A0A8B8QZW4"/>
<gene>
    <name evidence="6" type="primary">LOC115756922</name>
</gene>
<feature type="compositionally biased region" description="Polar residues" evidence="3">
    <location>
        <begin position="298"/>
        <end position="327"/>
    </location>
</feature>
<feature type="compositionally biased region" description="Polar residues" evidence="3">
    <location>
        <begin position="250"/>
        <end position="260"/>
    </location>
</feature>
<accession>A0A8B8QZW4</accession>
<organism evidence="5 6">
    <name type="scientific">Rhodamnia argentea</name>
    <dbReference type="NCBI Taxonomy" id="178133"/>
    <lineage>
        <taxon>Eukaryota</taxon>
        <taxon>Viridiplantae</taxon>
        <taxon>Streptophyta</taxon>
        <taxon>Embryophyta</taxon>
        <taxon>Tracheophyta</taxon>
        <taxon>Spermatophyta</taxon>
        <taxon>Magnoliopsida</taxon>
        <taxon>eudicotyledons</taxon>
        <taxon>Gunneridae</taxon>
        <taxon>Pentapetalae</taxon>
        <taxon>rosids</taxon>
        <taxon>malvids</taxon>
        <taxon>Myrtales</taxon>
        <taxon>Myrtaceae</taxon>
        <taxon>Myrtoideae</taxon>
        <taxon>Myrteae</taxon>
        <taxon>Australasian group</taxon>
        <taxon>Rhodamnia</taxon>
    </lineage>
</organism>
<evidence type="ECO:0000313" key="5">
    <source>
        <dbReference type="Proteomes" id="UP000827889"/>
    </source>
</evidence>
<feature type="compositionally biased region" description="Polar residues" evidence="3">
    <location>
        <begin position="227"/>
        <end position="240"/>
    </location>
</feature>
<dbReference type="GeneID" id="115756922"/>
<evidence type="ECO:0000256" key="3">
    <source>
        <dbReference type="SAM" id="MobiDB-lite"/>
    </source>
</evidence>
<evidence type="ECO:0000256" key="2">
    <source>
        <dbReference type="ARBA" id="ARBA00022946"/>
    </source>
</evidence>
<dbReference type="KEGG" id="rarg:115756922"/>
<feature type="compositionally biased region" description="Gly residues" evidence="3">
    <location>
        <begin position="345"/>
        <end position="363"/>
    </location>
</feature>
<dbReference type="InterPro" id="IPR039206">
    <property type="entry name" value="MORF/ORRM1/DAG-like"/>
</dbReference>
<feature type="compositionally biased region" description="Pro residues" evidence="3">
    <location>
        <begin position="38"/>
        <end position="47"/>
    </location>
</feature>
<dbReference type="GO" id="GO:0006397">
    <property type="term" value="P:mRNA processing"/>
    <property type="evidence" value="ECO:0007669"/>
    <property type="project" value="UniProtKB-KW"/>
</dbReference>
<feature type="region of interest" description="Disordered" evidence="3">
    <location>
        <begin position="186"/>
        <end position="412"/>
    </location>
</feature>
<dbReference type="GO" id="GO:0016554">
    <property type="term" value="P:cytidine to uridine editing"/>
    <property type="evidence" value="ECO:0007669"/>
    <property type="project" value="InterPro"/>
</dbReference>
<dbReference type="InterPro" id="IPR054059">
    <property type="entry name" value="MORF/ORRM1/DAG-like_MORF"/>
</dbReference>
<dbReference type="GO" id="GO:0005739">
    <property type="term" value="C:mitochondrion"/>
    <property type="evidence" value="ECO:0007669"/>
    <property type="project" value="TreeGrafter"/>
</dbReference>
<dbReference type="Gene3D" id="3.30.70.80">
    <property type="entry name" value="Peptidase S8 propeptide/proteinase inhibitor I9"/>
    <property type="match status" value="1"/>
</dbReference>
<dbReference type="GO" id="GO:0080156">
    <property type="term" value="P:mitochondrial mRNA modification"/>
    <property type="evidence" value="ECO:0007669"/>
    <property type="project" value="TreeGrafter"/>
</dbReference>
<proteinExistence type="predicted"/>
<evidence type="ECO:0000256" key="1">
    <source>
        <dbReference type="ARBA" id="ARBA00022664"/>
    </source>
</evidence>
<keyword evidence="2" id="KW-0809">Transit peptide</keyword>
<dbReference type="Proteomes" id="UP000827889">
    <property type="component" value="Chromosome 5"/>
</dbReference>
<sequence>MAMRLVLFRRAPTAPSAFRRSLAALTPASADPALSPFPSRPSTPPPSWTSATPTALGPRSLAPASSSLLFSRSLAYNARNYNDGGDKIDPDTVLFEGCDFNHWLITMDFPKDPKPTPEEMVRTYEETCAKGLNISLEEAKKRMYACSTTTYQGFQAVMTEAESEQFRDLPGVVFILPDSYIDPQNKEYGGDKYENGVITHRPPPVQYGRPGGRPRSRNYGQPRYDQQGGQVPNRQGSPQYGYQGPMQRDAPQNYSPQQSYGPPGQGERRNAMPTNNMGYATGGRDPFQGQRRDPVPSHQGNYNQQGHNSNYYQQQRDMPQGWSSAPPGQNDYRRDNQNYAPTSGGTYGQGPDGFQGQGTGSAFGQGMNPSQGQNYMGRGEGQRFTPPGQGSMQEDQRSYRPEGQGETEQRRY</sequence>
<name>A0A8B8QZW4_9MYRT</name>
<dbReference type="PANTHER" id="PTHR31346:SF5">
    <property type="entry name" value="MULTIPLE ORGANELLAR RNA EDITING FACTOR 1, MITOCHONDRIAL"/>
    <property type="match status" value="1"/>
</dbReference>
<dbReference type="RefSeq" id="XP_030552764.1">
    <property type="nucleotide sequence ID" value="XM_030696904.2"/>
</dbReference>
<keyword evidence="5" id="KW-1185">Reference proteome</keyword>
<dbReference type="InterPro" id="IPR037045">
    <property type="entry name" value="S8pro/Inhibitor_I9_sf"/>
</dbReference>
<dbReference type="Pfam" id="PF21864">
    <property type="entry name" value="MORF_dom"/>
    <property type="match status" value="1"/>
</dbReference>
<feature type="domain" description="MORF/ORRM1/DAG-like MORF" evidence="4">
    <location>
        <begin position="100"/>
        <end position="193"/>
    </location>
</feature>
<feature type="compositionally biased region" description="Low complexity" evidence="3">
    <location>
        <begin position="48"/>
        <end position="57"/>
    </location>
</feature>
<keyword evidence="1" id="KW-0507">mRNA processing</keyword>
<evidence type="ECO:0000313" key="6">
    <source>
        <dbReference type="RefSeq" id="XP_030552764.1"/>
    </source>
</evidence>
<reference evidence="6" key="1">
    <citation type="submission" date="2025-08" db="UniProtKB">
        <authorList>
            <consortium name="RefSeq"/>
        </authorList>
    </citation>
    <scope>IDENTIFICATION</scope>
    <source>
        <tissue evidence="6">Leaf</tissue>
    </source>
</reference>
<dbReference type="PANTHER" id="PTHR31346">
    <property type="entry name" value="MULTIPLE ORGANELLAR RNA EDITING FACTOR 2, CHLOROPLASTIC-RELATED-RELATED"/>
    <property type="match status" value="1"/>
</dbReference>
<dbReference type="OrthoDB" id="1706674at2759"/>